<evidence type="ECO:0000256" key="3">
    <source>
        <dbReference type="ARBA" id="ARBA00022723"/>
    </source>
</evidence>
<dbReference type="GO" id="GO:0046872">
    <property type="term" value="F:metal ion binding"/>
    <property type="evidence" value="ECO:0007669"/>
    <property type="project" value="UniProtKB-KW"/>
</dbReference>
<dbReference type="RefSeq" id="WP_200250206.1">
    <property type="nucleotide sequence ID" value="NZ_NRRY01000069.1"/>
</dbReference>
<name>A0A9X1B6P5_9GAMM</name>
<dbReference type="CDD" id="cd08255">
    <property type="entry name" value="2-desacetyl-2-hydroxyethyl_bacteriochlorophyllide_like"/>
    <property type="match status" value="1"/>
</dbReference>
<comment type="cofactor">
    <cofactor evidence="1">
        <name>Zn(2+)</name>
        <dbReference type="ChEBI" id="CHEBI:29105"/>
    </cofactor>
</comment>
<evidence type="ECO:0000256" key="2">
    <source>
        <dbReference type="ARBA" id="ARBA00008072"/>
    </source>
</evidence>
<evidence type="ECO:0000256" key="1">
    <source>
        <dbReference type="ARBA" id="ARBA00001947"/>
    </source>
</evidence>
<organism evidence="6 7">
    <name type="scientific">Lamprobacter modestohalophilus</name>
    <dbReference type="NCBI Taxonomy" id="1064514"/>
    <lineage>
        <taxon>Bacteria</taxon>
        <taxon>Pseudomonadati</taxon>
        <taxon>Pseudomonadota</taxon>
        <taxon>Gammaproteobacteria</taxon>
        <taxon>Chromatiales</taxon>
        <taxon>Chromatiaceae</taxon>
        <taxon>Lamprobacter</taxon>
    </lineage>
</organism>
<comment type="caution">
    <text evidence="6">The sequence shown here is derived from an EMBL/GenBank/DDBJ whole genome shotgun (WGS) entry which is preliminary data.</text>
</comment>
<dbReference type="Gene3D" id="3.90.180.10">
    <property type="entry name" value="Medium-chain alcohol dehydrogenases, catalytic domain"/>
    <property type="match status" value="1"/>
</dbReference>
<dbReference type="Proteomes" id="UP001138768">
    <property type="component" value="Unassembled WGS sequence"/>
</dbReference>
<sequence length="331" mass="35589">MTDEAQAFWLVRPGQGALRTETLAPLSGGEVEVRTLFSGISRGTEALVFRGEIPESEYERMRAPFQVGCFPAPVKYGYISVGRVEAVDAAEDAELIGQPVFCLYPHQDRYRVPALAVHPLPAGLLPERAILAAQMETAINGLWDAQPRLGDRIAVVGAGTVGCLCAWLASRIPGCEVELVDINPQRAETAAALGVAFQDPATARPDADLVIHASGTSDGLVGALALAGVEATVLELSWFGSQAVSLPLGQAFHQRRLTLRSSQVGSLPLGQRARWDHRRRLQLALSLLRDPVLDALITGEEAFSDLPRVMARLAKAPGATLMHRIRYGDCT</sequence>
<evidence type="ECO:0000256" key="5">
    <source>
        <dbReference type="ARBA" id="ARBA00023002"/>
    </source>
</evidence>
<evidence type="ECO:0000313" key="7">
    <source>
        <dbReference type="Proteomes" id="UP001138768"/>
    </source>
</evidence>
<keyword evidence="5" id="KW-0560">Oxidoreductase</keyword>
<reference evidence="6 7" key="1">
    <citation type="journal article" date="2020" name="Microorganisms">
        <title>Osmotic Adaptation and Compatible Solute Biosynthesis of Phototrophic Bacteria as Revealed from Genome Analyses.</title>
        <authorList>
            <person name="Imhoff J.F."/>
            <person name="Rahn T."/>
            <person name="Kunzel S."/>
            <person name="Keller A."/>
            <person name="Neulinger S.C."/>
        </authorList>
    </citation>
    <scope>NUCLEOTIDE SEQUENCE [LARGE SCALE GENOMIC DNA]</scope>
    <source>
        <strain evidence="6 7">DSM 25653</strain>
    </source>
</reference>
<gene>
    <name evidence="6" type="ORF">CKO42_23680</name>
</gene>
<dbReference type="SUPFAM" id="SSF51735">
    <property type="entry name" value="NAD(P)-binding Rossmann-fold domains"/>
    <property type="match status" value="1"/>
</dbReference>
<comment type="similarity">
    <text evidence="2">Belongs to the zinc-containing alcohol dehydrogenase family.</text>
</comment>
<dbReference type="PANTHER" id="PTHR43350:SF19">
    <property type="entry name" value="D-GULOSIDE 3-DEHYDROGENASE"/>
    <property type="match status" value="1"/>
</dbReference>
<dbReference type="InterPro" id="IPR011032">
    <property type="entry name" value="GroES-like_sf"/>
</dbReference>
<dbReference type="PANTHER" id="PTHR43350">
    <property type="entry name" value="NAD-DEPENDENT ALCOHOL DEHYDROGENASE"/>
    <property type="match status" value="1"/>
</dbReference>
<keyword evidence="4" id="KW-0862">Zinc</keyword>
<proteinExistence type="inferred from homology"/>
<protein>
    <submittedName>
        <fullName evidence="6">Dehydrogenase</fullName>
    </submittedName>
</protein>
<keyword evidence="7" id="KW-1185">Reference proteome</keyword>
<evidence type="ECO:0000313" key="6">
    <source>
        <dbReference type="EMBL" id="MBK1621359.1"/>
    </source>
</evidence>
<dbReference type="GO" id="GO:0016491">
    <property type="term" value="F:oxidoreductase activity"/>
    <property type="evidence" value="ECO:0007669"/>
    <property type="project" value="UniProtKB-KW"/>
</dbReference>
<accession>A0A9X1B6P5</accession>
<dbReference type="EMBL" id="NRRY01000069">
    <property type="protein sequence ID" value="MBK1621359.1"/>
    <property type="molecule type" value="Genomic_DNA"/>
</dbReference>
<keyword evidence="3" id="KW-0479">Metal-binding</keyword>
<evidence type="ECO:0000256" key="4">
    <source>
        <dbReference type="ARBA" id="ARBA00022833"/>
    </source>
</evidence>
<dbReference type="Gene3D" id="3.40.50.720">
    <property type="entry name" value="NAD(P)-binding Rossmann-like Domain"/>
    <property type="match status" value="1"/>
</dbReference>
<dbReference type="AlphaFoldDB" id="A0A9X1B6P5"/>
<dbReference type="InterPro" id="IPR036291">
    <property type="entry name" value="NAD(P)-bd_dom_sf"/>
</dbReference>
<dbReference type="SUPFAM" id="SSF50129">
    <property type="entry name" value="GroES-like"/>
    <property type="match status" value="1"/>
</dbReference>